<dbReference type="SUPFAM" id="SSF52788">
    <property type="entry name" value="Phosphotyrosine protein phosphatases I"/>
    <property type="match status" value="1"/>
</dbReference>
<dbReference type="InterPro" id="IPR050438">
    <property type="entry name" value="LMW_PTPase"/>
</dbReference>
<sequence>MRSVLFVCTGNLCRSPMAEYLLQERFKQLKQEDVVVESAGTIAGDTNRAAPEAIATMAALGIDMSAHRARRLTGGMIDSADLVIVMEKYHYNAVVHLRPEAAGKTVMMGKCLDGDEEMEIPDPYGGSREGFVKAVKMLKAASFKIADDLMGGKSGDTGDTVIS</sequence>
<organism evidence="5">
    <name type="scientific">hydrothermal vent metagenome</name>
    <dbReference type="NCBI Taxonomy" id="652676"/>
    <lineage>
        <taxon>unclassified sequences</taxon>
        <taxon>metagenomes</taxon>
        <taxon>ecological metagenomes</taxon>
    </lineage>
</organism>
<proteinExistence type="inferred from homology"/>
<dbReference type="CDD" id="cd16343">
    <property type="entry name" value="LMWPTP"/>
    <property type="match status" value="1"/>
</dbReference>
<dbReference type="EC" id="3.1.3.48" evidence="5"/>
<dbReference type="EMBL" id="UOGB01000128">
    <property type="protein sequence ID" value="VAX18931.1"/>
    <property type="molecule type" value="Genomic_DNA"/>
</dbReference>
<dbReference type="Pfam" id="PF01451">
    <property type="entry name" value="LMWPc"/>
    <property type="match status" value="1"/>
</dbReference>
<name>A0A3B1BWP7_9ZZZZ</name>
<evidence type="ECO:0000256" key="2">
    <source>
        <dbReference type="ARBA" id="ARBA00022801"/>
    </source>
</evidence>
<reference evidence="5" key="1">
    <citation type="submission" date="2018-06" db="EMBL/GenBank/DDBJ databases">
        <authorList>
            <person name="Zhirakovskaya E."/>
        </authorList>
    </citation>
    <scope>NUCLEOTIDE SEQUENCE</scope>
</reference>
<accession>A0A3B1BWP7</accession>
<dbReference type="AlphaFoldDB" id="A0A3B1BWP7"/>
<keyword evidence="3" id="KW-0904">Protein phosphatase</keyword>
<dbReference type="PANTHER" id="PTHR11717:SF31">
    <property type="entry name" value="LOW MOLECULAR WEIGHT PROTEIN-TYROSINE-PHOSPHATASE ETP-RELATED"/>
    <property type="match status" value="1"/>
</dbReference>
<evidence type="ECO:0000313" key="5">
    <source>
        <dbReference type="EMBL" id="VAX18931.1"/>
    </source>
</evidence>
<evidence type="ECO:0000256" key="3">
    <source>
        <dbReference type="ARBA" id="ARBA00022912"/>
    </source>
</evidence>
<comment type="similarity">
    <text evidence="1">Belongs to the low molecular weight phosphotyrosine protein phosphatase family.</text>
</comment>
<evidence type="ECO:0000256" key="1">
    <source>
        <dbReference type="ARBA" id="ARBA00011063"/>
    </source>
</evidence>
<feature type="domain" description="Phosphotyrosine protein phosphatase I" evidence="4">
    <location>
        <begin position="2"/>
        <end position="148"/>
    </location>
</feature>
<dbReference type="InterPro" id="IPR023485">
    <property type="entry name" value="Ptyr_pPase"/>
</dbReference>
<dbReference type="InterPro" id="IPR036196">
    <property type="entry name" value="Ptyr_pPase_sf"/>
</dbReference>
<dbReference type="PRINTS" id="PR00719">
    <property type="entry name" value="LMWPTPASE"/>
</dbReference>
<keyword evidence="2 5" id="KW-0378">Hydrolase</keyword>
<dbReference type="SMART" id="SM00226">
    <property type="entry name" value="LMWPc"/>
    <property type="match status" value="1"/>
</dbReference>
<dbReference type="PANTHER" id="PTHR11717">
    <property type="entry name" value="LOW MOLECULAR WEIGHT PROTEIN TYROSINE PHOSPHATASE"/>
    <property type="match status" value="1"/>
</dbReference>
<protein>
    <submittedName>
        <fullName evidence="5">Low molecular weight protein tyrosine phosphatase</fullName>
        <ecNumber evidence="5">3.1.3.48</ecNumber>
    </submittedName>
</protein>
<evidence type="ECO:0000259" key="4">
    <source>
        <dbReference type="SMART" id="SM00226"/>
    </source>
</evidence>
<dbReference type="GO" id="GO:0004725">
    <property type="term" value="F:protein tyrosine phosphatase activity"/>
    <property type="evidence" value="ECO:0007669"/>
    <property type="project" value="UniProtKB-EC"/>
</dbReference>
<dbReference type="Gene3D" id="3.40.50.2300">
    <property type="match status" value="1"/>
</dbReference>
<dbReference type="InterPro" id="IPR017867">
    <property type="entry name" value="Tyr_phospatase_low_mol_wt"/>
</dbReference>
<gene>
    <name evidence="5" type="ORF">MNBD_NITROSPINAE03-428</name>
</gene>